<dbReference type="Proteomes" id="UP001500630">
    <property type="component" value="Unassembled WGS sequence"/>
</dbReference>
<evidence type="ECO:0000313" key="2">
    <source>
        <dbReference type="Proteomes" id="UP001500630"/>
    </source>
</evidence>
<protein>
    <submittedName>
        <fullName evidence="1">Uncharacterized protein</fullName>
    </submittedName>
</protein>
<accession>A0ABP6ZE95</accession>
<proteinExistence type="predicted"/>
<sequence>MIIDAVPRERIDVLADRQAGTLQAWLRAHPGVRVVCRNPNRPDDQFVHGD</sequence>
<name>A0ABP6ZE95_9ACTN</name>
<dbReference type="EMBL" id="BAABDQ010000041">
    <property type="protein sequence ID" value="GAA3605814.1"/>
    <property type="molecule type" value="Genomic_DNA"/>
</dbReference>
<reference evidence="2" key="1">
    <citation type="journal article" date="2019" name="Int. J. Syst. Evol. Microbiol.">
        <title>The Global Catalogue of Microorganisms (GCM) 10K type strain sequencing project: providing services to taxonomists for standard genome sequencing and annotation.</title>
        <authorList>
            <consortium name="The Broad Institute Genomics Platform"/>
            <consortium name="The Broad Institute Genome Sequencing Center for Infectious Disease"/>
            <person name="Wu L."/>
            <person name="Ma J."/>
        </authorList>
    </citation>
    <scope>NUCLEOTIDE SEQUENCE [LARGE SCALE GENOMIC DNA]</scope>
    <source>
        <strain evidence="2">JCM 17326</strain>
    </source>
</reference>
<keyword evidence="2" id="KW-1185">Reference proteome</keyword>
<organism evidence="1 2">
    <name type="scientific">Nonomuraea rosea</name>
    <dbReference type="NCBI Taxonomy" id="638574"/>
    <lineage>
        <taxon>Bacteria</taxon>
        <taxon>Bacillati</taxon>
        <taxon>Actinomycetota</taxon>
        <taxon>Actinomycetes</taxon>
        <taxon>Streptosporangiales</taxon>
        <taxon>Streptosporangiaceae</taxon>
        <taxon>Nonomuraea</taxon>
    </lineage>
</organism>
<evidence type="ECO:0000313" key="1">
    <source>
        <dbReference type="EMBL" id="GAA3605814.1"/>
    </source>
</evidence>
<gene>
    <name evidence="1" type="ORF">GCM10022419_108270</name>
</gene>
<comment type="caution">
    <text evidence="1">The sequence shown here is derived from an EMBL/GenBank/DDBJ whole genome shotgun (WGS) entry which is preliminary data.</text>
</comment>